<keyword evidence="6" id="KW-1185">Reference proteome</keyword>
<accession>A0ABT6MTG0</accession>
<proteinExistence type="predicted"/>
<dbReference type="GO" id="GO:0052621">
    <property type="term" value="F:diguanylate cyclase activity"/>
    <property type="evidence" value="ECO:0007669"/>
    <property type="project" value="UniProtKB-EC"/>
</dbReference>
<dbReference type="SUPFAM" id="SSF55073">
    <property type="entry name" value="Nucleotide cyclase"/>
    <property type="match status" value="1"/>
</dbReference>
<dbReference type="EC" id="2.7.7.65" evidence="1"/>
<dbReference type="Pfam" id="PF00990">
    <property type="entry name" value="GGDEF"/>
    <property type="match status" value="1"/>
</dbReference>
<evidence type="ECO:0000256" key="1">
    <source>
        <dbReference type="ARBA" id="ARBA00012528"/>
    </source>
</evidence>
<dbReference type="InterPro" id="IPR050469">
    <property type="entry name" value="Diguanylate_Cyclase"/>
</dbReference>
<keyword evidence="3" id="KW-1133">Transmembrane helix</keyword>
<dbReference type="PROSITE" id="PS50887">
    <property type="entry name" value="GGDEF"/>
    <property type="match status" value="1"/>
</dbReference>
<keyword evidence="3" id="KW-0812">Transmembrane</keyword>
<comment type="catalytic activity">
    <reaction evidence="2">
        <text>2 GTP = 3',3'-c-di-GMP + 2 diphosphate</text>
        <dbReference type="Rhea" id="RHEA:24898"/>
        <dbReference type="ChEBI" id="CHEBI:33019"/>
        <dbReference type="ChEBI" id="CHEBI:37565"/>
        <dbReference type="ChEBI" id="CHEBI:58805"/>
        <dbReference type="EC" id="2.7.7.65"/>
    </reaction>
</comment>
<reference evidence="5" key="2">
    <citation type="submission" date="2023-04" db="EMBL/GenBank/DDBJ databases">
        <authorList>
            <person name="Sun J.-Q."/>
        </authorList>
    </citation>
    <scope>NUCLEOTIDE SEQUENCE</scope>
    <source>
        <strain evidence="5">CC-YY355</strain>
    </source>
</reference>
<dbReference type="InterPro" id="IPR029787">
    <property type="entry name" value="Nucleotide_cyclase"/>
</dbReference>
<comment type="caution">
    <text evidence="5">The sequence shown here is derived from an EMBL/GenBank/DDBJ whole genome shotgun (WGS) entry which is preliminary data.</text>
</comment>
<feature type="transmembrane region" description="Helical" evidence="3">
    <location>
        <begin position="6"/>
        <end position="25"/>
    </location>
</feature>
<protein>
    <recommendedName>
        <fullName evidence="1">diguanylate cyclase</fullName>
        <ecNumber evidence="1">2.7.7.65</ecNumber>
    </recommendedName>
</protein>
<dbReference type="EMBL" id="JARYGX010000023">
    <property type="protein sequence ID" value="MDH7453931.1"/>
    <property type="molecule type" value="Genomic_DNA"/>
</dbReference>
<dbReference type="NCBIfam" id="TIGR00254">
    <property type="entry name" value="GGDEF"/>
    <property type="match status" value="1"/>
</dbReference>
<dbReference type="InterPro" id="IPR000160">
    <property type="entry name" value="GGDEF_dom"/>
</dbReference>
<keyword evidence="3" id="KW-0472">Membrane</keyword>
<keyword evidence="5" id="KW-0548">Nucleotidyltransferase</keyword>
<evidence type="ECO:0000256" key="2">
    <source>
        <dbReference type="ARBA" id="ARBA00034247"/>
    </source>
</evidence>
<keyword evidence="5" id="KW-0808">Transferase</keyword>
<feature type="transmembrane region" description="Helical" evidence="3">
    <location>
        <begin position="192"/>
        <end position="212"/>
    </location>
</feature>
<dbReference type="PANTHER" id="PTHR45138:SF9">
    <property type="entry name" value="DIGUANYLATE CYCLASE DGCM-RELATED"/>
    <property type="match status" value="1"/>
</dbReference>
<evidence type="ECO:0000313" key="6">
    <source>
        <dbReference type="Proteomes" id="UP001160550"/>
    </source>
</evidence>
<dbReference type="Proteomes" id="UP001160550">
    <property type="component" value="Unassembled WGS sequence"/>
</dbReference>
<feature type="transmembrane region" description="Helical" evidence="3">
    <location>
        <begin position="92"/>
        <end position="114"/>
    </location>
</feature>
<dbReference type="CDD" id="cd01949">
    <property type="entry name" value="GGDEF"/>
    <property type="match status" value="1"/>
</dbReference>
<evidence type="ECO:0000259" key="4">
    <source>
        <dbReference type="PROSITE" id="PS50887"/>
    </source>
</evidence>
<dbReference type="Gene3D" id="3.30.70.270">
    <property type="match status" value="1"/>
</dbReference>
<feature type="transmembrane region" description="Helical" evidence="3">
    <location>
        <begin position="120"/>
        <end position="141"/>
    </location>
</feature>
<dbReference type="SMART" id="SM00267">
    <property type="entry name" value="GGDEF"/>
    <property type="match status" value="1"/>
</dbReference>
<sequence>MIANLLVGMLCVYLLSFTVMFLLISRRLGGEKMGTDAFAVGNLALGSAYVLQLLEGPAGWSAMSVANHSLTLCALAAYSVGGARFFGRRTPLLWPLVAVGTGYALLQLAMHWAWGPVARYALLSATCALCFAAMVVVLVAGMRTFARDLRGEMLVFAALIGGICILNAMKLAKLLAGGLPALDMDGRFQMIFYVYMCSLATIIPPSIVWLVLRRLTDTLRGNAARDPLTRLLNRRGLTEALDAHFRRADACARLLLIDVDHFKRINDRHGHQAGDAVLCAVADVLRGAVRKDDLVCRMGGEEFAAVCPGADDATALQVAERIRHAIASAAMLQVAGGETVRCTVTVGVSGSFDDQVTLARAMQAADAALYRGKRGGRNRVERDASAPESDGAPMAGARILLAAADPLS</sequence>
<feature type="domain" description="GGDEF" evidence="4">
    <location>
        <begin position="250"/>
        <end position="385"/>
    </location>
</feature>
<dbReference type="RefSeq" id="WP_280943139.1">
    <property type="nucleotide sequence ID" value="NZ_JARYGX010000023.1"/>
</dbReference>
<dbReference type="InterPro" id="IPR043128">
    <property type="entry name" value="Rev_trsase/Diguanyl_cyclase"/>
</dbReference>
<evidence type="ECO:0000256" key="3">
    <source>
        <dbReference type="SAM" id="Phobius"/>
    </source>
</evidence>
<name>A0ABT6MTG0_9GAMM</name>
<feature type="transmembrane region" description="Helical" evidence="3">
    <location>
        <begin position="153"/>
        <end position="172"/>
    </location>
</feature>
<feature type="transmembrane region" description="Helical" evidence="3">
    <location>
        <begin position="60"/>
        <end position="80"/>
    </location>
</feature>
<dbReference type="PANTHER" id="PTHR45138">
    <property type="entry name" value="REGULATORY COMPONENTS OF SENSORY TRANSDUCTION SYSTEM"/>
    <property type="match status" value="1"/>
</dbReference>
<reference evidence="5" key="1">
    <citation type="journal article" date="2007" name="Int. J. Syst. Evol. Microbiol.">
        <title>Luteimonas composti sp. nov., a moderately thermophilic bacterium isolated from food waste.</title>
        <authorList>
            <person name="Young C.C."/>
            <person name="Kampfer P."/>
            <person name="Chen W.M."/>
            <person name="Yen W.S."/>
            <person name="Arun A.B."/>
            <person name="Lai W.A."/>
            <person name="Shen F.T."/>
            <person name="Rekha P.D."/>
            <person name="Lin K.Y."/>
            <person name="Chou J.H."/>
        </authorList>
    </citation>
    <scope>NUCLEOTIDE SEQUENCE</scope>
    <source>
        <strain evidence="5">CC-YY355</strain>
    </source>
</reference>
<organism evidence="5 6">
    <name type="scientific">Luteimonas composti</name>
    <dbReference type="NCBI Taxonomy" id="398257"/>
    <lineage>
        <taxon>Bacteria</taxon>
        <taxon>Pseudomonadati</taxon>
        <taxon>Pseudomonadota</taxon>
        <taxon>Gammaproteobacteria</taxon>
        <taxon>Lysobacterales</taxon>
        <taxon>Lysobacteraceae</taxon>
        <taxon>Luteimonas</taxon>
    </lineage>
</organism>
<evidence type="ECO:0000313" key="5">
    <source>
        <dbReference type="EMBL" id="MDH7453931.1"/>
    </source>
</evidence>
<gene>
    <name evidence="5" type="ORF">QF205_12765</name>
</gene>